<dbReference type="EMBL" id="LR910364">
    <property type="protein sequence ID" value="CAD7254613.1"/>
    <property type="molecule type" value="Genomic_DNA"/>
</dbReference>
<feature type="region of interest" description="Disordered" evidence="1">
    <location>
        <begin position="1"/>
        <end position="98"/>
    </location>
</feature>
<feature type="compositionally biased region" description="Basic and acidic residues" evidence="1">
    <location>
        <begin position="87"/>
        <end position="98"/>
    </location>
</feature>
<feature type="non-terminal residue" evidence="2">
    <location>
        <position position="98"/>
    </location>
</feature>
<keyword evidence="3" id="KW-1185">Reference proteome</keyword>
<dbReference type="AlphaFoldDB" id="A0A7R9AI11"/>
<accession>A0A7R9AI11</accession>
<feature type="compositionally biased region" description="Polar residues" evidence="1">
    <location>
        <begin position="22"/>
        <end position="36"/>
    </location>
</feature>
<evidence type="ECO:0000313" key="2">
    <source>
        <dbReference type="EMBL" id="CAD7254613.1"/>
    </source>
</evidence>
<organism evidence="2">
    <name type="scientific">Darwinula stevensoni</name>
    <dbReference type="NCBI Taxonomy" id="69355"/>
    <lineage>
        <taxon>Eukaryota</taxon>
        <taxon>Metazoa</taxon>
        <taxon>Ecdysozoa</taxon>
        <taxon>Arthropoda</taxon>
        <taxon>Crustacea</taxon>
        <taxon>Oligostraca</taxon>
        <taxon>Ostracoda</taxon>
        <taxon>Podocopa</taxon>
        <taxon>Podocopida</taxon>
        <taxon>Darwinulocopina</taxon>
        <taxon>Darwinuloidea</taxon>
        <taxon>Darwinulidae</taxon>
        <taxon>Darwinula</taxon>
    </lineage>
</organism>
<evidence type="ECO:0000313" key="3">
    <source>
        <dbReference type="Proteomes" id="UP000677054"/>
    </source>
</evidence>
<sequence>MRQGPTTSESNDEPHQFGSPGSLKTQKTSALTSQHRLFSIPDRTDAIPPHFPKDRPKMRRKLTDAKKTGKQERPQAEIGSGEEVDDHEVNKMNDHQAS</sequence>
<feature type="compositionally biased region" description="Basic and acidic residues" evidence="1">
    <location>
        <begin position="51"/>
        <end position="75"/>
    </location>
</feature>
<dbReference type="Proteomes" id="UP000677054">
    <property type="component" value="Unassembled WGS sequence"/>
</dbReference>
<reference evidence="2" key="1">
    <citation type="submission" date="2020-11" db="EMBL/GenBank/DDBJ databases">
        <authorList>
            <person name="Tran Van P."/>
        </authorList>
    </citation>
    <scope>NUCLEOTIDE SEQUENCE</scope>
</reference>
<gene>
    <name evidence="2" type="ORF">DSTB1V02_LOCUS14359</name>
</gene>
<proteinExistence type="predicted"/>
<dbReference type="EMBL" id="CAJPEV010010846">
    <property type="protein sequence ID" value="CAG0906113.1"/>
    <property type="molecule type" value="Genomic_DNA"/>
</dbReference>
<evidence type="ECO:0000256" key="1">
    <source>
        <dbReference type="SAM" id="MobiDB-lite"/>
    </source>
</evidence>
<name>A0A7R9AI11_9CRUS</name>
<protein>
    <submittedName>
        <fullName evidence="2">Uncharacterized protein</fullName>
    </submittedName>
</protein>